<evidence type="ECO:0000256" key="8">
    <source>
        <dbReference type="ARBA" id="ARBA00023125"/>
    </source>
</evidence>
<evidence type="ECO:0008006" key="17">
    <source>
        <dbReference type="Google" id="ProtNLM"/>
    </source>
</evidence>
<feature type="compositionally biased region" description="Acidic residues" evidence="12">
    <location>
        <begin position="258"/>
        <end position="268"/>
    </location>
</feature>
<evidence type="ECO:0000256" key="12">
    <source>
        <dbReference type="SAM" id="MobiDB-lite"/>
    </source>
</evidence>
<dbReference type="Proteomes" id="UP000261620">
    <property type="component" value="Unplaced"/>
</dbReference>
<feature type="domain" description="BTB" evidence="13">
    <location>
        <begin position="31"/>
        <end position="100"/>
    </location>
</feature>
<evidence type="ECO:0000259" key="14">
    <source>
        <dbReference type="PROSITE" id="PS50157"/>
    </source>
</evidence>
<dbReference type="GO" id="GO:0005654">
    <property type="term" value="C:nucleoplasm"/>
    <property type="evidence" value="ECO:0007669"/>
    <property type="project" value="TreeGrafter"/>
</dbReference>
<keyword evidence="7" id="KW-0805">Transcription regulation</keyword>
<protein>
    <recommendedName>
        <fullName evidence="17">GDNF inducible zinc finger protein 1</fullName>
    </recommendedName>
</protein>
<reference evidence="15" key="1">
    <citation type="submission" date="2025-08" db="UniProtKB">
        <authorList>
            <consortium name="Ensembl"/>
        </authorList>
    </citation>
    <scope>IDENTIFICATION</scope>
</reference>
<evidence type="ECO:0000256" key="4">
    <source>
        <dbReference type="ARBA" id="ARBA00022737"/>
    </source>
</evidence>
<feature type="compositionally biased region" description="Low complexity" evidence="12">
    <location>
        <begin position="163"/>
        <end position="178"/>
    </location>
</feature>
<dbReference type="OMA" id="PFMCESC"/>
<feature type="domain" description="C2H2-type" evidence="14">
    <location>
        <begin position="399"/>
        <end position="426"/>
    </location>
</feature>
<keyword evidence="16" id="KW-1185">Reference proteome</keyword>
<dbReference type="InterPro" id="IPR013087">
    <property type="entry name" value="Znf_C2H2_type"/>
</dbReference>
<dbReference type="Pfam" id="PF12874">
    <property type="entry name" value="zf-met"/>
    <property type="match status" value="1"/>
</dbReference>
<feature type="region of interest" description="Disordered" evidence="12">
    <location>
        <begin position="581"/>
        <end position="602"/>
    </location>
</feature>
<feature type="domain" description="C2H2-type" evidence="14">
    <location>
        <begin position="281"/>
        <end position="308"/>
    </location>
</feature>
<dbReference type="Ensembl" id="ENSMMOT00000005681.1">
    <property type="protein sequence ID" value="ENSMMOP00000005582.1"/>
    <property type="gene ID" value="ENSMMOG00000004395.1"/>
</dbReference>
<keyword evidence="3" id="KW-0479">Metal-binding</keyword>
<dbReference type="SMART" id="SM00355">
    <property type="entry name" value="ZnF_C2H2"/>
    <property type="match status" value="10"/>
</dbReference>
<dbReference type="GO" id="GO:0008270">
    <property type="term" value="F:zinc ion binding"/>
    <property type="evidence" value="ECO:0007669"/>
    <property type="project" value="UniProtKB-KW"/>
</dbReference>
<keyword evidence="6" id="KW-0862">Zinc</keyword>
<feature type="domain" description="C2H2-type" evidence="14">
    <location>
        <begin position="539"/>
        <end position="566"/>
    </location>
</feature>
<feature type="domain" description="C2H2-type" evidence="14">
    <location>
        <begin position="312"/>
        <end position="340"/>
    </location>
</feature>
<feature type="domain" description="C2H2-type" evidence="14">
    <location>
        <begin position="455"/>
        <end position="482"/>
    </location>
</feature>
<dbReference type="Pfam" id="PF00651">
    <property type="entry name" value="BTB"/>
    <property type="match status" value="1"/>
</dbReference>
<dbReference type="GO" id="GO:0001227">
    <property type="term" value="F:DNA-binding transcription repressor activity, RNA polymerase II-specific"/>
    <property type="evidence" value="ECO:0007669"/>
    <property type="project" value="TreeGrafter"/>
</dbReference>
<evidence type="ECO:0000313" key="16">
    <source>
        <dbReference type="Proteomes" id="UP000261620"/>
    </source>
</evidence>
<proteinExistence type="inferred from homology"/>
<dbReference type="SUPFAM" id="SSF57667">
    <property type="entry name" value="beta-beta-alpha zinc fingers"/>
    <property type="match status" value="5"/>
</dbReference>
<keyword evidence="4" id="KW-0677">Repeat</keyword>
<dbReference type="SMART" id="SM00225">
    <property type="entry name" value="BTB"/>
    <property type="match status" value="1"/>
</dbReference>
<dbReference type="FunFam" id="3.30.160.60:FF:000759">
    <property type="entry name" value="zinc finger protein 16"/>
    <property type="match status" value="1"/>
</dbReference>
<feature type="compositionally biased region" description="Basic and acidic residues" evidence="12">
    <location>
        <begin position="581"/>
        <end position="601"/>
    </location>
</feature>
<evidence type="ECO:0000256" key="6">
    <source>
        <dbReference type="ARBA" id="ARBA00022833"/>
    </source>
</evidence>
<feature type="region of interest" description="Disordered" evidence="12">
    <location>
        <begin position="219"/>
        <end position="273"/>
    </location>
</feature>
<dbReference type="Gene3D" id="3.30.710.10">
    <property type="entry name" value="Potassium Channel Kv1.1, Chain A"/>
    <property type="match status" value="1"/>
</dbReference>
<comment type="similarity">
    <text evidence="2">Belongs to the krueppel C2H2-type zinc-finger protein family.</text>
</comment>
<evidence type="ECO:0000256" key="3">
    <source>
        <dbReference type="ARBA" id="ARBA00022723"/>
    </source>
</evidence>
<evidence type="ECO:0000256" key="10">
    <source>
        <dbReference type="ARBA" id="ARBA00023242"/>
    </source>
</evidence>
<dbReference type="InterPro" id="IPR011333">
    <property type="entry name" value="SKP1/BTB/POZ_sf"/>
</dbReference>
<organism evidence="15 16">
    <name type="scientific">Mola mola</name>
    <name type="common">Ocean sunfish</name>
    <name type="synonym">Tetraodon mola</name>
    <dbReference type="NCBI Taxonomy" id="94237"/>
    <lineage>
        <taxon>Eukaryota</taxon>
        <taxon>Metazoa</taxon>
        <taxon>Chordata</taxon>
        <taxon>Craniata</taxon>
        <taxon>Vertebrata</taxon>
        <taxon>Euteleostomi</taxon>
        <taxon>Actinopterygii</taxon>
        <taxon>Neopterygii</taxon>
        <taxon>Teleostei</taxon>
        <taxon>Neoteleostei</taxon>
        <taxon>Acanthomorphata</taxon>
        <taxon>Eupercaria</taxon>
        <taxon>Tetraodontiformes</taxon>
        <taxon>Molidae</taxon>
        <taxon>Mola</taxon>
    </lineage>
</organism>
<dbReference type="Gene3D" id="3.30.160.60">
    <property type="entry name" value="Classic Zinc Finger"/>
    <property type="match status" value="9"/>
</dbReference>
<keyword evidence="10" id="KW-0539">Nucleus</keyword>
<dbReference type="FunFam" id="3.30.160.60:FF:001270">
    <property type="entry name" value="zinc finger protein 583 isoform X1"/>
    <property type="match status" value="1"/>
</dbReference>
<evidence type="ECO:0000256" key="1">
    <source>
        <dbReference type="ARBA" id="ARBA00004123"/>
    </source>
</evidence>
<dbReference type="FunFam" id="3.30.160.60:FF:000322">
    <property type="entry name" value="GDNF-inducible zinc finger protein 1"/>
    <property type="match status" value="1"/>
</dbReference>
<dbReference type="PANTHER" id="PTHR24399:SF70">
    <property type="entry name" value="C2H2-TYPE DOMAIN-CONTAINING PROTEIN"/>
    <property type="match status" value="1"/>
</dbReference>
<evidence type="ECO:0000256" key="5">
    <source>
        <dbReference type="ARBA" id="ARBA00022771"/>
    </source>
</evidence>
<feature type="domain" description="C2H2-type" evidence="14">
    <location>
        <begin position="511"/>
        <end position="538"/>
    </location>
</feature>
<keyword evidence="8" id="KW-0238">DNA-binding</keyword>
<dbReference type="AlphaFoldDB" id="A0A3Q3W1Z5"/>
<comment type="subcellular location">
    <subcellularLocation>
        <location evidence="1">Nucleus</location>
    </subcellularLocation>
</comment>
<evidence type="ECO:0000256" key="2">
    <source>
        <dbReference type="ARBA" id="ARBA00006991"/>
    </source>
</evidence>
<dbReference type="STRING" id="94237.ENSMMOP00000005582"/>
<dbReference type="InterPro" id="IPR000210">
    <property type="entry name" value="BTB/POZ_dom"/>
</dbReference>
<reference evidence="15" key="2">
    <citation type="submission" date="2025-09" db="UniProtKB">
        <authorList>
            <consortium name="Ensembl"/>
        </authorList>
    </citation>
    <scope>IDENTIFICATION</scope>
</reference>
<dbReference type="FunFam" id="3.30.160.60:FF:000709">
    <property type="entry name" value="GDNF-inducible zinc finger protein 1"/>
    <property type="match status" value="1"/>
</dbReference>
<evidence type="ECO:0000256" key="9">
    <source>
        <dbReference type="ARBA" id="ARBA00023163"/>
    </source>
</evidence>
<dbReference type="PROSITE" id="PS50157">
    <property type="entry name" value="ZINC_FINGER_C2H2_2"/>
    <property type="match status" value="10"/>
</dbReference>
<feature type="compositionally biased region" description="Acidic residues" evidence="12">
    <location>
        <begin position="234"/>
        <end position="249"/>
    </location>
</feature>
<evidence type="ECO:0000256" key="11">
    <source>
        <dbReference type="PROSITE-ProRule" id="PRU00042"/>
    </source>
</evidence>
<dbReference type="InterPro" id="IPR036236">
    <property type="entry name" value="Znf_C2H2_sf"/>
</dbReference>
<dbReference type="SUPFAM" id="SSF54695">
    <property type="entry name" value="POZ domain"/>
    <property type="match status" value="1"/>
</dbReference>
<dbReference type="GO" id="GO:0000978">
    <property type="term" value="F:RNA polymerase II cis-regulatory region sequence-specific DNA binding"/>
    <property type="evidence" value="ECO:0007669"/>
    <property type="project" value="TreeGrafter"/>
</dbReference>
<evidence type="ECO:0000313" key="15">
    <source>
        <dbReference type="Ensembl" id="ENSMMOP00000005582.1"/>
    </source>
</evidence>
<keyword evidence="5 11" id="KW-0863">Zinc-finger</keyword>
<sequence>MGVSVVQLTSKNYHDNILASLHQLRLQGHLSDVTVQLDHQGDVHEFQAHQVMLAASSGYFKKILLTQNAVQDKLSLSNIHYSSFSKFLEFVYTGKFEVARDKIGDVLEAAQWLDCQDLAEVCGEAMRAGIMENPTNESSAAKVADKDDLHGAKKEKGTKRKNQPQSLLLEEQLSSESPGKGVRAKRCKVKNTAGGGKRQVRQLKLSLGSRKVLQRHLVATTEDDSDHDNQVSNEDTEECEDRAEVEPQPENEIKEKGDEYEEEEEEEQSKETFKRTSKAQFQCNKCQRTFHYERSYLKHISTYHGVKTNVVYRCETCLQTFANRSNLKIHEKHVHSTERLFSCDSCSKTFKRKKDVVRHQRQVHERNNLRHVCLQCRKALSSKTALVLHERTHTGTKPFECTDCGAKFTQNSALKMHRRIHTGEKPFACEECEARFTQKHMLTYHKRSHTGEKPFMCEACGKSFASKEYLRHHSNIHTGSKPYKCEHCGRCFAQRNSLHQHLKIHTGERPYCCKDCDKQFTQLNALQRHQRIHTGEKPYMCGLCQRTFTDKSTLRRHTMIHDSDAPWKTYLVVLEGNVEDKKPKSTAKGKMEKGGAGEKKTSARKGFSAAAAAAAAPAAADTDAAGSSGKTHTDSIMVPAEPVTLPSEWTTHGAIALVSHGAAGGITVIHTDVPPGTRIQPIVTTDGTGASVISLDGSAIPVPFTLPVSMAHPVPLSSEVSTISLSVPTVSLPVSVAESKTTSELDILQSAAAGQQRTADDPSAEAAV</sequence>
<feature type="domain" description="C2H2-type" evidence="14">
    <location>
        <begin position="483"/>
        <end position="510"/>
    </location>
</feature>
<dbReference type="FunFam" id="3.30.160.60:FF:000701">
    <property type="entry name" value="Zinc finger and BTB domain containing 40"/>
    <property type="match status" value="1"/>
</dbReference>
<feature type="domain" description="C2H2-type" evidence="14">
    <location>
        <begin position="341"/>
        <end position="369"/>
    </location>
</feature>
<feature type="region of interest" description="Disordered" evidence="12">
    <location>
        <begin position="150"/>
        <end position="205"/>
    </location>
</feature>
<dbReference type="PANTHER" id="PTHR24399">
    <property type="entry name" value="ZINC FINGER AND BTB DOMAIN-CONTAINING"/>
    <property type="match status" value="1"/>
</dbReference>
<dbReference type="PROSITE" id="PS50097">
    <property type="entry name" value="BTB"/>
    <property type="match status" value="1"/>
</dbReference>
<dbReference type="FunFam" id="3.30.160.60:FF:000557">
    <property type="entry name" value="zinc finger and SCAN domain-containing protein 29"/>
    <property type="match status" value="1"/>
</dbReference>
<feature type="domain" description="C2H2-type" evidence="14">
    <location>
        <begin position="427"/>
        <end position="454"/>
    </location>
</feature>
<feature type="domain" description="C2H2-type" evidence="14">
    <location>
        <begin position="371"/>
        <end position="398"/>
    </location>
</feature>
<dbReference type="FunFam" id="3.30.160.60:FF:001818">
    <property type="entry name" value="GDNF-inducible zinc finger protein 1 isoform X1"/>
    <property type="match status" value="1"/>
</dbReference>
<dbReference type="PROSITE" id="PS00028">
    <property type="entry name" value="ZINC_FINGER_C2H2_1"/>
    <property type="match status" value="10"/>
</dbReference>
<evidence type="ECO:0000259" key="13">
    <source>
        <dbReference type="PROSITE" id="PS50097"/>
    </source>
</evidence>
<name>A0A3Q3W1Z5_MOLML</name>
<evidence type="ECO:0000256" key="7">
    <source>
        <dbReference type="ARBA" id="ARBA00023015"/>
    </source>
</evidence>
<dbReference type="Pfam" id="PF00096">
    <property type="entry name" value="zf-C2H2"/>
    <property type="match status" value="6"/>
</dbReference>
<keyword evidence="9" id="KW-0804">Transcription</keyword>
<accession>A0A3Q3W1Z5</accession>